<evidence type="ECO:0000256" key="1">
    <source>
        <dbReference type="ARBA" id="ARBA00022448"/>
    </source>
</evidence>
<keyword evidence="1" id="KW-0813">Transport</keyword>
<dbReference type="GO" id="GO:0030288">
    <property type="term" value="C:outer membrane-bounded periplasmic space"/>
    <property type="evidence" value="ECO:0007669"/>
    <property type="project" value="TreeGrafter"/>
</dbReference>
<dbReference type="EMBL" id="RJUF01000001">
    <property type="protein sequence ID" value="MCP9761505.1"/>
    <property type="molecule type" value="Genomic_DNA"/>
</dbReference>
<protein>
    <submittedName>
        <fullName evidence="6">Efflux RND transporter periplasmic adaptor subunit</fullName>
    </submittedName>
</protein>
<evidence type="ECO:0000313" key="7">
    <source>
        <dbReference type="Proteomes" id="UP001204144"/>
    </source>
</evidence>
<dbReference type="Pfam" id="PF19335">
    <property type="entry name" value="HMBD"/>
    <property type="match status" value="1"/>
</dbReference>
<dbReference type="InterPro" id="IPR058791">
    <property type="entry name" value="3HB_CusB"/>
</dbReference>
<dbReference type="Proteomes" id="UP001204144">
    <property type="component" value="Unassembled WGS sequence"/>
</dbReference>
<dbReference type="GO" id="GO:0060003">
    <property type="term" value="P:copper ion export"/>
    <property type="evidence" value="ECO:0007669"/>
    <property type="project" value="TreeGrafter"/>
</dbReference>
<accession>A0AAE3H284</accession>
<proteinExistence type="predicted"/>
<dbReference type="InterPro" id="IPR051909">
    <property type="entry name" value="MFP_Cation_Efflux"/>
</dbReference>
<dbReference type="Pfam" id="PF25975">
    <property type="entry name" value="CzcB_C"/>
    <property type="match status" value="1"/>
</dbReference>
<dbReference type="InterPro" id="IPR045800">
    <property type="entry name" value="HMBD"/>
</dbReference>
<dbReference type="PANTHER" id="PTHR30097">
    <property type="entry name" value="CATION EFFLUX SYSTEM PROTEIN CUSB"/>
    <property type="match status" value="1"/>
</dbReference>
<feature type="domain" description="CzcB-like C-terminal circularly permuted SH3-like" evidence="5">
    <location>
        <begin position="347"/>
        <end position="403"/>
    </location>
</feature>
<feature type="domain" description="Heavy metal binding" evidence="2">
    <location>
        <begin position="31"/>
        <end position="57"/>
    </location>
</feature>
<dbReference type="Gene3D" id="2.40.30.170">
    <property type="match status" value="1"/>
</dbReference>
<dbReference type="SUPFAM" id="SSF111369">
    <property type="entry name" value="HlyD-like secretion proteins"/>
    <property type="match status" value="1"/>
</dbReference>
<dbReference type="Pfam" id="PF25869">
    <property type="entry name" value="3HB_CusB"/>
    <property type="match status" value="1"/>
</dbReference>
<dbReference type="InterPro" id="IPR058649">
    <property type="entry name" value="CzcB_C"/>
</dbReference>
<dbReference type="AlphaFoldDB" id="A0AAE3H284"/>
<dbReference type="RefSeq" id="WP_255035240.1">
    <property type="nucleotide sequence ID" value="NZ_RJUF01000001.1"/>
</dbReference>
<dbReference type="Pfam" id="PF25919">
    <property type="entry name" value="BSH_CusB"/>
    <property type="match status" value="1"/>
</dbReference>
<dbReference type="Gene3D" id="2.40.420.20">
    <property type="match status" value="1"/>
</dbReference>
<evidence type="ECO:0000259" key="3">
    <source>
        <dbReference type="Pfam" id="PF25869"/>
    </source>
</evidence>
<name>A0AAE3H284_9BACT</name>
<sequence length="414" mass="46546">MKSLNLIFVILTVLLGCNTKKSSHKTQEAAYTCPMPSDSVFSDKPGKCPKCGMELVKITEHSNHTPTENLDDYDFLLKPTDEFAISTIPLSTMQDSTINVLVKALGVVSYDKNYVGSISSKVAGRIEKLFVKYKYQKVYRGQKIMEIYSPELLTEQQNLIFLFKNDNTNTTLIEASKQRLRLLGVADNEIQNVITTLKPNPYISVYANYTGHLHDAGEEREMQNNNTTMNVANAGMNNVELKIKEGMYVQKGQSVFTIFNQDKVYALLSIFNDDLHLIKKGIAVELTPESVSDNKIYGAIDFIEPFYRNESKNTIVRVYFNNNKLQLPIGSQVKATIMAKPQRSNWVAATSVLNLGLEKVVFKKYQNGLAPVKVKTGIKYNNLIEITEGLNPTDSIAINAQFLMDSESFIKTKN</sequence>
<dbReference type="InterPro" id="IPR058790">
    <property type="entry name" value="BSH_CusB"/>
</dbReference>
<keyword evidence="7" id="KW-1185">Reference proteome</keyword>
<dbReference type="PANTHER" id="PTHR30097:SF15">
    <property type="entry name" value="CATION EFFLUX SYSTEM PROTEIN CUSB"/>
    <property type="match status" value="1"/>
</dbReference>
<comment type="caution">
    <text evidence="6">The sequence shown here is derived from an EMBL/GenBank/DDBJ whole genome shotgun (WGS) entry which is preliminary data.</text>
</comment>
<dbReference type="GO" id="GO:0015679">
    <property type="term" value="P:plasma membrane copper ion transport"/>
    <property type="evidence" value="ECO:0007669"/>
    <property type="project" value="TreeGrafter"/>
</dbReference>
<evidence type="ECO:0000259" key="5">
    <source>
        <dbReference type="Pfam" id="PF25975"/>
    </source>
</evidence>
<dbReference type="GO" id="GO:0046914">
    <property type="term" value="F:transition metal ion binding"/>
    <property type="evidence" value="ECO:0007669"/>
    <property type="project" value="TreeGrafter"/>
</dbReference>
<feature type="domain" description="CusB-like three alpha-helical bundle" evidence="3">
    <location>
        <begin position="151"/>
        <end position="200"/>
    </location>
</feature>
<dbReference type="Gene3D" id="6.10.140.730">
    <property type="match status" value="1"/>
</dbReference>
<organism evidence="6 7">
    <name type="scientific">Lacihabitans soyangensis</name>
    <dbReference type="NCBI Taxonomy" id="869394"/>
    <lineage>
        <taxon>Bacteria</taxon>
        <taxon>Pseudomonadati</taxon>
        <taxon>Bacteroidota</taxon>
        <taxon>Cytophagia</taxon>
        <taxon>Cytophagales</taxon>
        <taxon>Leadbetterellaceae</taxon>
        <taxon>Lacihabitans</taxon>
    </lineage>
</organism>
<evidence type="ECO:0000259" key="4">
    <source>
        <dbReference type="Pfam" id="PF25919"/>
    </source>
</evidence>
<feature type="domain" description="CusB-like barrel-sandwich hybrid" evidence="4">
    <location>
        <begin position="118"/>
        <end position="258"/>
    </location>
</feature>
<evidence type="ECO:0000313" key="6">
    <source>
        <dbReference type="EMBL" id="MCP9761505.1"/>
    </source>
</evidence>
<gene>
    <name evidence="6" type="ORF">EGI31_00960</name>
</gene>
<reference evidence="6 7" key="1">
    <citation type="submission" date="2018-11" db="EMBL/GenBank/DDBJ databases">
        <title>Novel bacteria species description.</title>
        <authorList>
            <person name="Han J.-H."/>
        </authorList>
    </citation>
    <scope>NUCLEOTIDE SEQUENCE [LARGE SCALE GENOMIC DNA]</scope>
    <source>
        <strain evidence="6 7">KCTC23259</strain>
    </source>
</reference>
<dbReference type="PROSITE" id="PS51257">
    <property type="entry name" value="PROKAR_LIPOPROTEIN"/>
    <property type="match status" value="1"/>
</dbReference>
<evidence type="ECO:0000259" key="2">
    <source>
        <dbReference type="Pfam" id="PF19335"/>
    </source>
</evidence>